<evidence type="ECO:0000256" key="1">
    <source>
        <dbReference type="ARBA" id="ARBA00004651"/>
    </source>
</evidence>
<evidence type="ECO:0000259" key="8">
    <source>
        <dbReference type="PROSITE" id="PS50928"/>
    </source>
</evidence>
<reference evidence="9" key="1">
    <citation type="submission" date="2021-04" db="EMBL/GenBank/DDBJ databases">
        <title>Whole genome sequencing of Enterococci isolates from hospitalized patients.</title>
        <authorList>
            <person name="Ogoti B.M."/>
            <person name="Onyambu F.G."/>
        </authorList>
    </citation>
    <scope>NUCLEOTIDE SEQUENCE</scope>
    <source>
        <strain evidence="9">242</strain>
    </source>
</reference>
<evidence type="ECO:0000256" key="4">
    <source>
        <dbReference type="ARBA" id="ARBA00022692"/>
    </source>
</evidence>
<evidence type="ECO:0000313" key="10">
    <source>
        <dbReference type="Proteomes" id="UP000680045"/>
    </source>
</evidence>
<dbReference type="InterPro" id="IPR025966">
    <property type="entry name" value="OppC_N"/>
</dbReference>
<feature type="domain" description="ABC transmembrane type-1" evidence="8">
    <location>
        <begin position="76"/>
        <end position="138"/>
    </location>
</feature>
<dbReference type="PANTHER" id="PTHR43386:SF1">
    <property type="entry name" value="D,D-DIPEPTIDE TRANSPORT SYSTEM PERMEASE PROTEIN DDPC-RELATED"/>
    <property type="match status" value="1"/>
</dbReference>
<feature type="transmembrane region" description="Helical" evidence="7">
    <location>
        <begin position="15"/>
        <end position="37"/>
    </location>
</feature>
<evidence type="ECO:0000256" key="2">
    <source>
        <dbReference type="ARBA" id="ARBA00022448"/>
    </source>
</evidence>
<evidence type="ECO:0000256" key="7">
    <source>
        <dbReference type="SAM" id="Phobius"/>
    </source>
</evidence>
<feature type="transmembrane region" description="Helical" evidence="7">
    <location>
        <begin position="79"/>
        <end position="103"/>
    </location>
</feature>
<evidence type="ECO:0000256" key="3">
    <source>
        <dbReference type="ARBA" id="ARBA00022475"/>
    </source>
</evidence>
<comment type="caution">
    <text evidence="9">The sequence shown here is derived from an EMBL/GenBank/DDBJ whole genome shotgun (WGS) entry which is preliminary data.</text>
</comment>
<dbReference type="GO" id="GO:0005886">
    <property type="term" value="C:plasma membrane"/>
    <property type="evidence" value="ECO:0007669"/>
    <property type="project" value="UniProtKB-SubCell"/>
</dbReference>
<evidence type="ECO:0000256" key="5">
    <source>
        <dbReference type="ARBA" id="ARBA00022989"/>
    </source>
</evidence>
<keyword evidence="6 7" id="KW-0472">Membrane</keyword>
<proteinExistence type="predicted"/>
<organism evidence="9 10">
    <name type="scientific">Peribacillus frigoritolerans</name>
    <dbReference type="NCBI Taxonomy" id="450367"/>
    <lineage>
        <taxon>Bacteria</taxon>
        <taxon>Bacillati</taxon>
        <taxon>Bacillota</taxon>
        <taxon>Bacilli</taxon>
        <taxon>Bacillales</taxon>
        <taxon>Bacillaceae</taxon>
        <taxon>Peribacillus</taxon>
    </lineage>
</organism>
<protein>
    <recommendedName>
        <fullName evidence="8">ABC transmembrane type-1 domain-containing protein</fullName>
    </recommendedName>
</protein>
<dbReference type="SUPFAM" id="SSF161098">
    <property type="entry name" value="MetI-like"/>
    <property type="match status" value="1"/>
</dbReference>
<dbReference type="Pfam" id="PF12911">
    <property type="entry name" value="OppC_N"/>
    <property type="match status" value="1"/>
</dbReference>
<dbReference type="PROSITE" id="PS50928">
    <property type="entry name" value="ABC_TM1"/>
    <property type="match status" value="1"/>
</dbReference>
<dbReference type="InterPro" id="IPR035906">
    <property type="entry name" value="MetI-like_sf"/>
</dbReference>
<name>A0A941J8T4_9BACI</name>
<dbReference type="Proteomes" id="UP000680045">
    <property type="component" value="Unassembled WGS sequence"/>
</dbReference>
<evidence type="ECO:0000256" key="6">
    <source>
        <dbReference type="ARBA" id="ARBA00023136"/>
    </source>
</evidence>
<feature type="transmembrane region" description="Helical" evidence="7">
    <location>
        <begin position="115"/>
        <end position="137"/>
    </location>
</feature>
<dbReference type="PANTHER" id="PTHR43386">
    <property type="entry name" value="OLIGOPEPTIDE TRANSPORT SYSTEM PERMEASE PROTEIN APPC"/>
    <property type="match status" value="1"/>
</dbReference>
<dbReference type="InterPro" id="IPR050366">
    <property type="entry name" value="BP-dependent_transpt_permease"/>
</dbReference>
<keyword evidence="3" id="KW-1003">Cell membrane</keyword>
<evidence type="ECO:0000313" key="9">
    <source>
        <dbReference type="EMBL" id="MBR8646006.1"/>
    </source>
</evidence>
<comment type="subcellular location">
    <subcellularLocation>
        <location evidence="1">Cell membrane</location>
        <topology evidence="1">Multi-pass membrane protein</topology>
    </subcellularLocation>
</comment>
<keyword evidence="5 7" id="KW-1133">Transmembrane helix</keyword>
<dbReference type="EMBL" id="JAGTPW010000062">
    <property type="protein sequence ID" value="MBR8646006.1"/>
    <property type="molecule type" value="Genomic_DNA"/>
</dbReference>
<dbReference type="AlphaFoldDB" id="A0A941J8T4"/>
<gene>
    <name evidence="9" type="ORF">KEH51_25055</name>
</gene>
<accession>A0A941J8T4</accession>
<sequence length="138" mass="14981">MHFRLVFQRLVNERLAFASLIYLLFLVFLSLFARFIIPFDPEAQDLAKIMLAPNGTHWFGTDELGRDIFSRVLLGSQAAIQAGLVAILIPLVVGVPLGILSGYLGGIVDDIFMRVVDAILSFPAILLALGITGALGLV</sequence>
<keyword evidence="2" id="KW-0813">Transport</keyword>
<dbReference type="InterPro" id="IPR000515">
    <property type="entry name" value="MetI-like"/>
</dbReference>
<keyword evidence="4 7" id="KW-0812">Transmembrane</keyword>
<dbReference type="CDD" id="cd06261">
    <property type="entry name" value="TM_PBP2"/>
    <property type="match status" value="1"/>
</dbReference>
<dbReference type="GO" id="GO:0055085">
    <property type="term" value="P:transmembrane transport"/>
    <property type="evidence" value="ECO:0007669"/>
    <property type="project" value="InterPro"/>
</dbReference>